<dbReference type="Proteomes" id="UP001273531">
    <property type="component" value="Unassembled WGS sequence"/>
</dbReference>
<protein>
    <recommendedName>
        <fullName evidence="4">DUF2029 domain-containing protein</fullName>
    </recommendedName>
</protein>
<dbReference type="EMBL" id="JAWJEJ010000001">
    <property type="protein sequence ID" value="MDV3457458.1"/>
    <property type="molecule type" value="Genomic_DNA"/>
</dbReference>
<feature type="transmembrane region" description="Helical" evidence="1">
    <location>
        <begin position="230"/>
        <end position="250"/>
    </location>
</feature>
<keyword evidence="3" id="KW-1185">Reference proteome</keyword>
<evidence type="ECO:0000313" key="3">
    <source>
        <dbReference type="Proteomes" id="UP001273531"/>
    </source>
</evidence>
<sequence>MARIATGTFWLATPSRFAALGRARARIVLGALVLLLLACMTALTVADPAAVGGAGPAAIQPSDQTDLMLYEKIVAGVKGGGDYYTVATDALRSGGYPLRPFLTVRMPSLAVVQGHLPDWAPTMLLYLLAATVAMVWALRLGAALPRLLPRVAAALLLVGSMLAFLQAGLAAFHEIWAGLLIALSLGVRRPGRWTEAVAFGLAAMLIRETAALYALVMLAMAWLEGERREALGWLAALALFAAALAAHAWAVTGATGPLDPASPGWSGLLGFGFFVKAVSFATALQLLPIAGAALLVGLALFGWAAWNDPAGLRMLVTLAAYAAAISIFARSDTFYWGLMVAPIFLVGLVFVPDGLRDLLRPRLDKPRITVTRVAR</sequence>
<dbReference type="RefSeq" id="WP_317226609.1">
    <property type="nucleotide sequence ID" value="NZ_JAWJEJ010000001.1"/>
</dbReference>
<gene>
    <name evidence="2" type="ORF">RZN05_10725</name>
</gene>
<evidence type="ECO:0000313" key="2">
    <source>
        <dbReference type="EMBL" id="MDV3457458.1"/>
    </source>
</evidence>
<accession>A0ABU3Y7S9</accession>
<feature type="transmembrane region" description="Helical" evidence="1">
    <location>
        <begin position="196"/>
        <end position="223"/>
    </location>
</feature>
<evidence type="ECO:0008006" key="4">
    <source>
        <dbReference type="Google" id="ProtNLM"/>
    </source>
</evidence>
<feature type="transmembrane region" description="Helical" evidence="1">
    <location>
        <begin position="270"/>
        <end position="303"/>
    </location>
</feature>
<name>A0ABU3Y7S9_9SPHN</name>
<proteinExistence type="predicted"/>
<feature type="transmembrane region" description="Helical" evidence="1">
    <location>
        <begin position="310"/>
        <end position="328"/>
    </location>
</feature>
<keyword evidence="1" id="KW-0472">Membrane</keyword>
<feature type="transmembrane region" description="Helical" evidence="1">
    <location>
        <begin position="154"/>
        <end position="176"/>
    </location>
</feature>
<keyword evidence="1" id="KW-0812">Transmembrane</keyword>
<evidence type="ECO:0000256" key="1">
    <source>
        <dbReference type="SAM" id="Phobius"/>
    </source>
</evidence>
<feature type="transmembrane region" description="Helical" evidence="1">
    <location>
        <begin position="334"/>
        <end position="355"/>
    </location>
</feature>
<feature type="transmembrane region" description="Helical" evidence="1">
    <location>
        <begin position="123"/>
        <end position="142"/>
    </location>
</feature>
<organism evidence="2 3">
    <name type="scientific">Sphingomonas agrestis</name>
    <dbReference type="NCBI Taxonomy" id="3080540"/>
    <lineage>
        <taxon>Bacteria</taxon>
        <taxon>Pseudomonadati</taxon>
        <taxon>Pseudomonadota</taxon>
        <taxon>Alphaproteobacteria</taxon>
        <taxon>Sphingomonadales</taxon>
        <taxon>Sphingomonadaceae</taxon>
        <taxon>Sphingomonas</taxon>
    </lineage>
</organism>
<reference evidence="2 3" key="1">
    <citation type="submission" date="2023-10" db="EMBL/GenBank/DDBJ databases">
        <title>Sphingomonas sp. HF-S4 16S ribosomal RNA gene Genome sequencing and assembly.</title>
        <authorList>
            <person name="Lee H."/>
        </authorList>
    </citation>
    <scope>NUCLEOTIDE SEQUENCE [LARGE SCALE GENOMIC DNA]</scope>
    <source>
        <strain evidence="2 3">HF-S4</strain>
    </source>
</reference>
<keyword evidence="1" id="KW-1133">Transmembrane helix</keyword>
<comment type="caution">
    <text evidence="2">The sequence shown here is derived from an EMBL/GenBank/DDBJ whole genome shotgun (WGS) entry which is preliminary data.</text>
</comment>